<dbReference type="GO" id="GO:0005829">
    <property type="term" value="C:cytosol"/>
    <property type="evidence" value="ECO:0007669"/>
    <property type="project" value="TreeGrafter"/>
</dbReference>
<name>A0A5N7MVV9_9HYPH</name>
<dbReference type="Gene3D" id="3.30.420.10">
    <property type="entry name" value="Ribonuclease H-like superfamily/Ribonuclease H"/>
    <property type="match status" value="1"/>
</dbReference>
<dbReference type="Pfam" id="PF00929">
    <property type="entry name" value="RNase_T"/>
    <property type="match status" value="1"/>
</dbReference>
<accession>A0A5N7MVV9</accession>
<dbReference type="RefSeq" id="WP_152718279.1">
    <property type="nucleotide sequence ID" value="NZ_VOSJ01000583.1"/>
</dbReference>
<organism evidence="2 3">
    <name type="scientific">Microvirga tunisiensis</name>
    <dbReference type="NCBI Taxonomy" id="2108360"/>
    <lineage>
        <taxon>Bacteria</taxon>
        <taxon>Pseudomonadati</taxon>
        <taxon>Pseudomonadota</taxon>
        <taxon>Alphaproteobacteria</taxon>
        <taxon>Hyphomicrobiales</taxon>
        <taxon>Methylobacteriaceae</taxon>
        <taxon>Microvirga</taxon>
    </lineage>
</organism>
<evidence type="ECO:0000259" key="1">
    <source>
        <dbReference type="SMART" id="SM00479"/>
    </source>
</evidence>
<keyword evidence="2" id="KW-0540">Nuclease</keyword>
<dbReference type="CDD" id="cd06127">
    <property type="entry name" value="DEDDh"/>
    <property type="match status" value="1"/>
</dbReference>
<dbReference type="OrthoDB" id="7822240at2"/>
<sequence>MLLRVLDFETTGLPPDAAIVEVGWCDVVDGVVGEQGSMLVNPKRPISIEAMATHHIRDHEVSAADPIDLGLRRLMDDKPDVFVAHHAAFEQEFFKGGDAAWICTLKVARRLWPDAPRHTNSVLRYYLELDLDEERAMPPHRAAPDAYVTAHILAKALPLASIEDMVKWTKQPSLLPRCTFGQHSSKTWDDVPTSYLTWMTGNEGMDADKRYTARHHLKLRGVGQQGRRAS</sequence>
<dbReference type="InterPro" id="IPR012337">
    <property type="entry name" value="RNaseH-like_sf"/>
</dbReference>
<dbReference type="Proteomes" id="UP000403266">
    <property type="component" value="Unassembled WGS sequence"/>
</dbReference>
<feature type="domain" description="Exonuclease" evidence="1">
    <location>
        <begin position="2"/>
        <end position="162"/>
    </location>
</feature>
<reference evidence="2 3" key="1">
    <citation type="journal article" date="2019" name="Syst. Appl. Microbiol.">
        <title>Microvirga tunisiensis sp. nov., a root nodule symbiotic bacterium isolated from Lupinus micranthus and L. luteus grown in Northern Tunisia.</title>
        <authorList>
            <person name="Msaddak A."/>
            <person name="Rejili M."/>
            <person name="Duran D."/>
            <person name="Mars M."/>
            <person name="Palacios J.M."/>
            <person name="Ruiz-Argueso T."/>
            <person name="Rey L."/>
            <person name="Imperial J."/>
        </authorList>
    </citation>
    <scope>NUCLEOTIDE SEQUENCE [LARGE SCALE GENOMIC DNA]</scope>
    <source>
        <strain evidence="2 3">Lmie10</strain>
    </source>
</reference>
<dbReference type="GO" id="GO:0003676">
    <property type="term" value="F:nucleic acid binding"/>
    <property type="evidence" value="ECO:0007669"/>
    <property type="project" value="InterPro"/>
</dbReference>
<keyword evidence="3" id="KW-1185">Reference proteome</keyword>
<dbReference type="InterPro" id="IPR013520">
    <property type="entry name" value="Ribonucl_H"/>
</dbReference>
<dbReference type="PANTHER" id="PTHR30231">
    <property type="entry name" value="DNA POLYMERASE III SUBUNIT EPSILON"/>
    <property type="match status" value="1"/>
</dbReference>
<dbReference type="GO" id="GO:0008408">
    <property type="term" value="F:3'-5' exonuclease activity"/>
    <property type="evidence" value="ECO:0007669"/>
    <property type="project" value="TreeGrafter"/>
</dbReference>
<dbReference type="GO" id="GO:0045004">
    <property type="term" value="P:DNA replication proofreading"/>
    <property type="evidence" value="ECO:0007669"/>
    <property type="project" value="TreeGrafter"/>
</dbReference>
<keyword evidence="2" id="KW-0378">Hydrolase</keyword>
<dbReference type="PANTHER" id="PTHR30231:SF37">
    <property type="entry name" value="EXODEOXYRIBONUCLEASE 10"/>
    <property type="match status" value="1"/>
</dbReference>
<comment type="caution">
    <text evidence="2">The sequence shown here is derived from an EMBL/GenBank/DDBJ whole genome shotgun (WGS) entry which is preliminary data.</text>
</comment>
<dbReference type="AlphaFoldDB" id="A0A5N7MVV9"/>
<dbReference type="EMBL" id="VOSK01000544">
    <property type="protein sequence ID" value="MPR31107.1"/>
    <property type="molecule type" value="Genomic_DNA"/>
</dbReference>
<dbReference type="InterPro" id="IPR036397">
    <property type="entry name" value="RNaseH_sf"/>
</dbReference>
<evidence type="ECO:0000313" key="3">
    <source>
        <dbReference type="Proteomes" id="UP000403266"/>
    </source>
</evidence>
<protein>
    <submittedName>
        <fullName evidence="2">3'-5' exonuclease</fullName>
    </submittedName>
</protein>
<evidence type="ECO:0000313" key="2">
    <source>
        <dbReference type="EMBL" id="MPR31107.1"/>
    </source>
</evidence>
<dbReference type="SMART" id="SM00479">
    <property type="entry name" value="EXOIII"/>
    <property type="match status" value="1"/>
</dbReference>
<gene>
    <name evidence="2" type="ORF">FS320_40950</name>
</gene>
<dbReference type="SUPFAM" id="SSF53098">
    <property type="entry name" value="Ribonuclease H-like"/>
    <property type="match status" value="1"/>
</dbReference>
<keyword evidence="2" id="KW-0269">Exonuclease</keyword>
<proteinExistence type="predicted"/>